<dbReference type="Proteomes" id="UP001306950">
    <property type="component" value="Unassembled WGS sequence"/>
</dbReference>
<dbReference type="PANTHER" id="PTHR31084:SF0">
    <property type="entry name" value="ALPHA-L-FUCOSIDASE 2"/>
    <property type="match status" value="1"/>
</dbReference>
<feature type="domain" description="Glycosyl hydrolase family 95 catalytic" evidence="4">
    <location>
        <begin position="285"/>
        <end position="731"/>
    </location>
</feature>
<dbReference type="PANTHER" id="PTHR31084">
    <property type="entry name" value="ALPHA-L-FUCOSIDASE 2"/>
    <property type="match status" value="1"/>
</dbReference>
<dbReference type="Pfam" id="PF14498">
    <property type="entry name" value="Glyco_hyd_65N_2"/>
    <property type="match status" value="1"/>
</dbReference>
<reference evidence="5 6" key="1">
    <citation type="submission" date="2024-02" db="EMBL/GenBank/DDBJ databases">
        <title>A nitrogen-fixing paenibacillus bacterium.</title>
        <authorList>
            <person name="Zhang W.L."/>
            <person name="Chen S.F."/>
        </authorList>
    </citation>
    <scope>NUCLEOTIDE SEQUENCE [LARGE SCALE GENOMIC DNA]</scope>
    <source>
        <strain evidence="5 6">M1</strain>
    </source>
</reference>
<dbReference type="Gene3D" id="2.70.98.50">
    <property type="entry name" value="putative glycoside hydrolase family protein from bacillus halodurans"/>
    <property type="match status" value="1"/>
</dbReference>
<dbReference type="SUPFAM" id="SSF48208">
    <property type="entry name" value="Six-hairpin glycosidases"/>
    <property type="match status" value="1"/>
</dbReference>
<dbReference type="Pfam" id="PF21307">
    <property type="entry name" value="Glyco_hydro_95_C"/>
    <property type="match status" value="1"/>
</dbReference>
<dbReference type="EMBL" id="JAZHPZ010000001">
    <property type="protein sequence ID" value="MEF2964840.1"/>
    <property type="molecule type" value="Genomic_DNA"/>
</dbReference>
<comment type="caution">
    <text evidence="5">The sequence shown here is derived from an EMBL/GenBank/DDBJ whole genome shotgun (WGS) entry which is preliminary data.</text>
</comment>
<keyword evidence="5" id="KW-0378">Hydrolase</keyword>
<dbReference type="InterPro" id="IPR016518">
    <property type="entry name" value="Alpha-L-fucosidase"/>
</dbReference>
<feature type="domain" description="Alpha fucosidase A-like C-terminal" evidence="3">
    <location>
        <begin position="733"/>
        <end position="825"/>
    </location>
</feature>
<feature type="domain" description="Glycosyl hydrolase family 95 N-terminal" evidence="2">
    <location>
        <begin position="3"/>
        <end position="250"/>
    </location>
</feature>
<dbReference type="InterPro" id="IPR054363">
    <property type="entry name" value="GH95_cat"/>
</dbReference>
<feature type="compositionally biased region" description="Basic and acidic residues" evidence="1">
    <location>
        <begin position="509"/>
        <end position="520"/>
    </location>
</feature>
<proteinExistence type="predicted"/>
<evidence type="ECO:0000256" key="1">
    <source>
        <dbReference type="SAM" id="MobiDB-lite"/>
    </source>
</evidence>
<gene>
    <name evidence="5" type="ORF">V3851_03280</name>
</gene>
<dbReference type="InterPro" id="IPR008928">
    <property type="entry name" value="6-hairpin_glycosidase_sf"/>
</dbReference>
<sequence length="828" mass="90839">MKLNYRRPAANWNEALPIGGGRLGAMVFGGVECERLQLNEDTLWSGKPGERDLPRAGALLPEMRRLLAGERYAEADRLGKEMLGPYAQAYLPLGNLRLQFEHGSYAEAYERGLDLERSVAYVRYQIGGVTYRREMFASYPDRIIVLRLECSEPGMLNLRISMDSPLRSRVFAEGGLLILKGTAPEHVDPNYLQTDRPVVYGEAAEGGGALNFEGRAAVQLEGGTAEVLGDGIYISGATCATVYFSAATSYGLSLSSGARAGKEGGRTDPAAVAGEALRRALGSGYAALRERHIADYRRLFDRVELHLGERLAPEGLTTEEWIAGYGASDPALVELLYQYGRYLLISSSRPGTQPANLQGIWNDDTRPPWSSNWTLNINTEMNYWPAETCNLPECHEPLLDMIGELAESGRKTARVHYGARGWAAHHNTDLWRQTAPAGGYGHGDPFWALWPMGGVWLCQHLWEHYRFGGDLNELRDRAYPLMKEAALFCLDWLIEDGNGRLITSPSTSPEHRFVVPEKGSDAAASGSRITHEDDPASAPDREEEPPASRGQRVLAGISQASTMDLQLIWDLFTNCIEAAEALGIDEAFRGELAGARDRLLPMQIGRYGQLQEWSADFEDEDVNHRHVSHLFGVYPGRQLTDGGTPELFRAARRSLERRGDEGTGWSLGWKVGLWARFGEGDRSLKLLSNLLRLVPSEGGTTGGVYANLLDAHPPFQIDGNFGATAGIAEMLLQSHEGGLHFLPALPAAWPAGEFKGLRARGGFQVDLTWNHGKPVLARIYSPLGGPCRVRSGGPISVAGPHGEDELRPDGGWAAFETAPGETYMLRFV</sequence>
<evidence type="ECO:0000259" key="3">
    <source>
        <dbReference type="Pfam" id="PF21307"/>
    </source>
</evidence>
<evidence type="ECO:0000259" key="2">
    <source>
        <dbReference type="Pfam" id="PF14498"/>
    </source>
</evidence>
<evidence type="ECO:0000313" key="5">
    <source>
        <dbReference type="EMBL" id="MEF2964840.1"/>
    </source>
</evidence>
<keyword evidence="6" id="KW-1185">Reference proteome</keyword>
<protein>
    <submittedName>
        <fullName evidence="5">Glycoside hydrolase family 95 protein</fullName>
    </submittedName>
</protein>
<evidence type="ECO:0000259" key="4">
    <source>
        <dbReference type="Pfam" id="PF22124"/>
    </source>
</evidence>
<feature type="region of interest" description="Disordered" evidence="1">
    <location>
        <begin position="504"/>
        <end position="551"/>
    </location>
</feature>
<dbReference type="GO" id="GO:0016787">
    <property type="term" value="F:hydrolase activity"/>
    <property type="evidence" value="ECO:0007669"/>
    <property type="project" value="UniProtKB-KW"/>
</dbReference>
<dbReference type="Pfam" id="PF22124">
    <property type="entry name" value="Glyco_hydro_95_cat"/>
    <property type="match status" value="1"/>
</dbReference>
<dbReference type="RefSeq" id="WP_331845262.1">
    <property type="nucleotide sequence ID" value="NZ_JAZHPZ010000001.1"/>
</dbReference>
<dbReference type="InterPro" id="IPR027414">
    <property type="entry name" value="GH95_N_dom"/>
</dbReference>
<accession>A0ABU7VM38</accession>
<evidence type="ECO:0000313" key="6">
    <source>
        <dbReference type="Proteomes" id="UP001306950"/>
    </source>
</evidence>
<dbReference type="InterPro" id="IPR013780">
    <property type="entry name" value="Glyco_hydro_b"/>
</dbReference>
<name>A0ABU7VM38_9BACL</name>
<dbReference type="PIRSF" id="PIRSF007663">
    <property type="entry name" value="UCP007663"/>
    <property type="match status" value="1"/>
</dbReference>
<organism evidence="5 6">
    <name type="scientific">Paenibacillus haidiansis</name>
    <dbReference type="NCBI Taxonomy" id="1574488"/>
    <lineage>
        <taxon>Bacteria</taxon>
        <taxon>Bacillati</taxon>
        <taxon>Bacillota</taxon>
        <taxon>Bacilli</taxon>
        <taxon>Bacillales</taxon>
        <taxon>Paenibacillaceae</taxon>
        <taxon>Paenibacillus</taxon>
    </lineage>
</organism>
<dbReference type="InterPro" id="IPR049053">
    <property type="entry name" value="AFCA-like_C"/>
</dbReference>
<dbReference type="Gene3D" id="2.60.40.1180">
    <property type="entry name" value="Golgi alpha-mannosidase II"/>
    <property type="match status" value="1"/>
</dbReference>